<proteinExistence type="inferred from homology"/>
<comment type="subunit">
    <text evidence="8">Forms a ternary complex with ligand-binding receptor subunit IL18R1 and signaling receptor subunit IL18RAP at the plasma membrane. Mature IL18 first binds to IL18R1 forming a low affinity binary complex, which then interacts with IL18RAP to form a high affinity ternary complex that signals inside the cell. Interacts with cargo receptor TMED10; the interaction mediates the translocation from the cytoplasm into the ERGIC (endoplasmic reticulum-Golgi intermediate compartment) and thereby secretion.</text>
</comment>
<evidence type="ECO:0000256" key="9">
    <source>
        <dbReference type="ARBA" id="ARBA00032439"/>
    </source>
</evidence>
<evidence type="ECO:0000256" key="2">
    <source>
        <dbReference type="ARBA" id="ARBA00004613"/>
    </source>
</evidence>
<dbReference type="EMBL" id="AAGW02009348">
    <property type="status" value="NOT_ANNOTATED_CDS"/>
    <property type="molecule type" value="Genomic_DNA"/>
</dbReference>
<dbReference type="GO" id="GO:0005125">
    <property type="term" value="F:cytokine activity"/>
    <property type="evidence" value="ECO:0007669"/>
    <property type="project" value="UniProtKB-KW"/>
</dbReference>
<evidence type="ECO:0000313" key="13">
    <source>
        <dbReference type="Ensembl" id="ENSOCUP00000004555.4"/>
    </source>
</evidence>
<organism evidence="13 14">
    <name type="scientific">Oryctolagus cuniculus</name>
    <name type="common">Rabbit</name>
    <dbReference type="NCBI Taxonomy" id="9986"/>
    <lineage>
        <taxon>Eukaryota</taxon>
        <taxon>Metazoa</taxon>
        <taxon>Chordata</taxon>
        <taxon>Craniata</taxon>
        <taxon>Vertebrata</taxon>
        <taxon>Euteleostomi</taxon>
        <taxon>Mammalia</taxon>
        <taxon>Eutheria</taxon>
        <taxon>Euarchontoglires</taxon>
        <taxon>Glires</taxon>
        <taxon>Lagomorpha</taxon>
        <taxon>Leporidae</taxon>
        <taxon>Oryctolagus</taxon>
    </lineage>
</organism>
<dbReference type="GO" id="GO:0005615">
    <property type="term" value="C:extracellular space"/>
    <property type="evidence" value="ECO:0007669"/>
    <property type="project" value="UniProtKB-KW"/>
</dbReference>
<reference evidence="13" key="3">
    <citation type="submission" date="2025-09" db="UniProtKB">
        <authorList>
            <consortium name="Ensembl"/>
        </authorList>
    </citation>
    <scope>IDENTIFICATION</scope>
    <source>
        <strain evidence="13">Thorbecke</strain>
    </source>
</reference>
<sequence length="408" mass="44940">CSARECSCRTETLGGSALNPSLPYLTAGHSPTGFPPSSPTLRPASFTASGPSSSAAAREGGLPVRRLPGWRPSHVVLPAALAQSLCEGENLNPLSRTNKDVTQARPQCVPVAWNLSEEHGTAASVGGRFACQFSAHKGGLPGRRLHSCCSFSLVQTFRITIFRKFLIVSRLLGPEAYCVPGLATLAAADRRDRGEERNLKASRTLPVAGNDLAGIEMAAEPEEACINFVGMKFIDNTLYFITENDENLESDYFGKLEPKISIIRNLNDQVLFMDQGQQPVFEDMPDSDCIENAPQTIFIIYMYKDSNTRGMAVSLSVKCKKIFTLSCENKIISFKELTPPNDINDTKSDIIFFQKHLAGQKDKMQFESSLYDGYFLACGKEKDLFKLVLKRKDDKNDKSVIFSVQNKN</sequence>
<dbReference type="GO" id="GO:0006955">
    <property type="term" value="P:immune response"/>
    <property type="evidence" value="ECO:0007669"/>
    <property type="project" value="InterPro"/>
</dbReference>
<dbReference type="Proteomes" id="UP000001811">
    <property type="component" value="Chromosome 1"/>
</dbReference>
<evidence type="ECO:0000256" key="1">
    <source>
        <dbReference type="ARBA" id="ARBA00004496"/>
    </source>
</evidence>
<dbReference type="InterPro" id="IPR008996">
    <property type="entry name" value="IL1/FGF"/>
</dbReference>
<dbReference type="SMR" id="G1SNI9"/>
<accession>G1SNI9</accession>
<comment type="similarity">
    <text evidence="3">Belongs to the IL-1 family.</text>
</comment>
<dbReference type="Gene3D" id="2.80.10.50">
    <property type="match status" value="1"/>
</dbReference>
<dbReference type="PANTHER" id="PTHR10078">
    <property type="entry name" value="INTERLEUKIN-1 FAMILY MEMBER"/>
    <property type="match status" value="1"/>
</dbReference>
<dbReference type="HOGENOM" id="CLU_936786_0_0_1"/>
<dbReference type="eggNOG" id="ENOG502SDJZ">
    <property type="taxonomic scope" value="Eukaryota"/>
</dbReference>
<dbReference type="InterPro" id="IPR015529">
    <property type="entry name" value="IL-18"/>
</dbReference>
<evidence type="ECO:0000256" key="12">
    <source>
        <dbReference type="SAM" id="MobiDB-lite"/>
    </source>
</evidence>
<feature type="region of interest" description="Disordered" evidence="12">
    <location>
        <begin position="28"/>
        <end position="59"/>
    </location>
</feature>
<dbReference type="STRING" id="9986.ENSOCUP00000004555"/>
<dbReference type="GO" id="GO:0019221">
    <property type="term" value="P:cytokine-mediated signaling pathway"/>
    <property type="evidence" value="ECO:0007669"/>
    <property type="project" value="TreeGrafter"/>
</dbReference>
<dbReference type="GO" id="GO:0001819">
    <property type="term" value="P:positive regulation of cytokine production"/>
    <property type="evidence" value="ECO:0007669"/>
    <property type="project" value="UniProtKB-ARBA"/>
</dbReference>
<keyword evidence="6" id="KW-0202">Cytokine</keyword>
<evidence type="ECO:0000256" key="3">
    <source>
        <dbReference type="ARBA" id="ARBA00010448"/>
    </source>
</evidence>
<dbReference type="GeneTree" id="ENSGT00390000001053"/>
<dbReference type="GO" id="GO:0071222">
    <property type="term" value="P:cellular response to lipopolysaccharide"/>
    <property type="evidence" value="ECO:0007669"/>
    <property type="project" value="TreeGrafter"/>
</dbReference>
<evidence type="ECO:0000256" key="10">
    <source>
        <dbReference type="ARBA" id="ARBA00032727"/>
    </source>
</evidence>
<dbReference type="GO" id="GO:0006954">
    <property type="term" value="P:inflammatory response"/>
    <property type="evidence" value="ECO:0007669"/>
    <property type="project" value="InterPro"/>
</dbReference>
<evidence type="ECO:0000256" key="4">
    <source>
        <dbReference type="ARBA" id="ARBA00016740"/>
    </source>
</evidence>
<dbReference type="CDD" id="cd23298">
    <property type="entry name" value="beta-trefoil_IL18"/>
    <property type="match status" value="1"/>
</dbReference>
<evidence type="ECO:0000256" key="8">
    <source>
        <dbReference type="ARBA" id="ARBA00023612"/>
    </source>
</evidence>
<dbReference type="Pfam" id="PF00340">
    <property type="entry name" value="IL1"/>
    <property type="match status" value="1"/>
</dbReference>
<dbReference type="PRINTS" id="PR01933">
    <property type="entry name" value="INTRLEUKIN18"/>
</dbReference>
<evidence type="ECO:0000256" key="7">
    <source>
        <dbReference type="ARBA" id="ARBA00022525"/>
    </source>
</evidence>
<keyword evidence="5" id="KW-0963">Cytoplasm</keyword>
<dbReference type="GO" id="GO:0005737">
    <property type="term" value="C:cytoplasm"/>
    <property type="evidence" value="ECO:0007669"/>
    <property type="project" value="UniProtKB-SubCell"/>
</dbReference>
<dbReference type="InParanoid" id="G1SNI9"/>
<keyword evidence="7" id="KW-0964">Secreted</keyword>
<dbReference type="Bgee" id="ENSOCUG00000005255">
    <property type="expression patterns" value="Expressed in left lung and 15 other cell types or tissues"/>
</dbReference>
<dbReference type="SUPFAM" id="SSF50353">
    <property type="entry name" value="Cytokine"/>
    <property type="match status" value="1"/>
</dbReference>
<dbReference type="InterPro" id="IPR000975">
    <property type="entry name" value="IL-1_fam"/>
</dbReference>
<reference evidence="13" key="2">
    <citation type="submission" date="2025-08" db="UniProtKB">
        <authorList>
            <consortium name="Ensembl"/>
        </authorList>
    </citation>
    <scope>IDENTIFICATION</scope>
    <source>
        <strain evidence="13">Thorbecke</strain>
    </source>
</reference>
<evidence type="ECO:0000256" key="5">
    <source>
        <dbReference type="ARBA" id="ARBA00022490"/>
    </source>
</evidence>
<feature type="compositionally biased region" description="Polar residues" evidence="12">
    <location>
        <begin position="46"/>
        <end position="55"/>
    </location>
</feature>
<comment type="function">
    <text evidence="11">Pro-inflammatory cytokine primarily involved in epithelial barrier repair, polarized T-helper 1 (Th1) cell and natural killer (NK) cell immune responses. Upon binding to IL18R1 and IL18RAP, forms a signaling ternary complex which activates NF-kappa-B, triggering synthesis of inflammatory mediators. Synergizes with IL12/interleukin-12 to induce IFNG synthesis from T-helper 1 (Th1) cells and natural killer (NK) cells. Involved in transduction of inflammation downstream of pyroptosis: its mature form is specifically released in the extracellular milieu by passing through the gasdermin-D (GSDMD) pore.</text>
</comment>
<evidence type="ECO:0000313" key="14">
    <source>
        <dbReference type="Proteomes" id="UP000001811"/>
    </source>
</evidence>
<dbReference type="AlphaFoldDB" id="G1SNI9"/>
<reference evidence="13 14" key="1">
    <citation type="journal article" date="2011" name="Nature">
        <title>A high-resolution map of human evolutionary constraint using 29 mammals.</title>
        <authorList>
            <person name="Lindblad-Toh K."/>
            <person name="Garber M."/>
            <person name="Zuk O."/>
            <person name="Lin M.F."/>
            <person name="Parker B.J."/>
            <person name="Washietl S."/>
            <person name="Kheradpour P."/>
            <person name="Ernst J."/>
            <person name="Jordan G."/>
            <person name="Mauceli E."/>
            <person name="Ward L.D."/>
            <person name="Lowe C.B."/>
            <person name="Holloway A.K."/>
            <person name="Clamp M."/>
            <person name="Gnerre S."/>
            <person name="Alfoldi J."/>
            <person name="Beal K."/>
            <person name="Chang J."/>
            <person name="Clawson H."/>
            <person name="Cuff J."/>
            <person name="Di Palma F."/>
            <person name="Fitzgerald S."/>
            <person name="Flicek P."/>
            <person name="Guttman M."/>
            <person name="Hubisz M.J."/>
            <person name="Jaffe D.B."/>
            <person name="Jungreis I."/>
            <person name="Kent W.J."/>
            <person name="Kostka D."/>
            <person name="Lara M."/>
            <person name="Martins A.L."/>
            <person name="Massingham T."/>
            <person name="Moltke I."/>
            <person name="Raney B.J."/>
            <person name="Rasmussen M.D."/>
            <person name="Robinson J."/>
            <person name="Stark A."/>
            <person name="Vilella A.J."/>
            <person name="Wen J."/>
            <person name="Xie X."/>
            <person name="Zody M.C."/>
            <person name="Baldwin J."/>
            <person name="Bloom T."/>
            <person name="Chin C.W."/>
            <person name="Heiman D."/>
            <person name="Nicol R."/>
            <person name="Nusbaum C."/>
            <person name="Young S."/>
            <person name="Wilkinson J."/>
            <person name="Worley K.C."/>
            <person name="Kovar C.L."/>
            <person name="Muzny D.M."/>
            <person name="Gibbs R.A."/>
            <person name="Cree A."/>
            <person name="Dihn H.H."/>
            <person name="Fowler G."/>
            <person name="Jhangiani S."/>
            <person name="Joshi V."/>
            <person name="Lee S."/>
            <person name="Lewis L.R."/>
            <person name="Nazareth L.V."/>
            <person name="Okwuonu G."/>
            <person name="Santibanez J."/>
            <person name="Warren W.C."/>
            <person name="Mardis E.R."/>
            <person name="Weinstock G.M."/>
            <person name="Wilson R.K."/>
            <person name="Delehaunty K."/>
            <person name="Dooling D."/>
            <person name="Fronik C."/>
            <person name="Fulton L."/>
            <person name="Fulton B."/>
            <person name="Graves T."/>
            <person name="Minx P."/>
            <person name="Sodergren E."/>
            <person name="Birney E."/>
            <person name="Margulies E.H."/>
            <person name="Herrero J."/>
            <person name="Green E.D."/>
            <person name="Haussler D."/>
            <person name="Siepel A."/>
            <person name="Goldman N."/>
            <person name="Pollard K.S."/>
            <person name="Pedersen J.S."/>
            <person name="Lander E.S."/>
            <person name="Kellis M."/>
        </authorList>
    </citation>
    <scope>NUCLEOTIDE SEQUENCE [LARGE SCALE GENOMIC DNA]</scope>
    <source>
        <strain evidence="13 14">Thorbecke inbred</strain>
    </source>
</reference>
<comment type="subcellular location">
    <subcellularLocation>
        <location evidence="1">Cytoplasm</location>
    </subcellularLocation>
    <subcellularLocation>
        <location evidence="2">Secreted</location>
    </subcellularLocation>
</comment>
<evidence type="ECO:0000256" key="11">
    <source>
        <dbReference type="ARBA" id="ARBA00033736"/>
    </source>
</evidence>
<name>G1SNI9_RABIT</name>
<protein>
    <recommendedName>
        <fullName evidence="4">Interleukin-18</fullName>
    </recommendedName>
    <alternativeName>
        <fullName evidence="9">Interferon gamma-inducing factor</fullName>
    </alternativeName>
    <alternativeName>
        <fullName evidence="10">Interleukin-1 gamma</fullName>
    </alternativeName>
</protein>
<keyword evidence="14" id="KW-1185">Reference proteome</keyword>
<dbReference type="Ensembl" id="ENSOCUT00000005254.4">
    <property type="protein sequence ID" value="ENSOCUP00000004555.4"/>
    <property type="gene ID" value="ENSOCUG00000005255.4"/>
</dbReference>
<dbReference type="PaxDb" id="9986-ENSOCUP00000004555"/>
<dbReference type="PANTHER" id="PTHR10078:SF35">
    <property type="entry name" value="INTERLEUKIN-18"/>
    <property type="match status" value="1"/>
</dbReference>
<evidence type="ECO:0000256" key="6">
    <source>
        <dbReference type="ARBA" id="ARBA00022514"/>
    </source>
</evidence>